<protein>
    <submittedName>
        <fullName evidence="2">Uncharacterized protein</fullName>
    </submittedName>
</protein>
<accession>A0AAN7WAD5</accession>
<comment type="caution">
    <text evidence="2">The sequence shown here is derived from an EMBL/GenBank/DDBJ whole genome shotgun (WGS) entry which is preliminary data.</text>
</comment>
<evidence type="ECO:0000313" key="2">
    <source>
        <dbReference type="EMBL" id="KAK5701490.1"/>
    </source>
</evidence>
<evidence type="ECO:0000256" key="1">
    <source>
        <dbReference type="SAM" id="MobiDB-lite"/>
    </source>
</evidence>
<gene>
    <name evidence="2" type="ORF">LTR97_004305</name>
</gene>
<dbReference type="AlphaFoldDB" id="A0AAN7WAD5"/>
<feature type="compositionally biased region" description="Gly residues" evidence="1">
    <location>
        <begin position="7"/>
        <end position="23"/>
    </location>
</feature>
<sequence length="153" mass="16599">MYPSGGRRSGGRSGYGGQGSRYDGGGDDYSGSSGYGGGGSSYVPFNPPSRQSRPSPIDPAWYDKVDAFEKMDFSRMSSEQASRYGWNEISPMLEYIRDLGPDGDGARRGLVGIIEKQGFNIKSFGELGSPRSIGDRYGPPNVCDQLLRDLRGY</sequence>
<dbReference type="Proteomes" id="UP001310594">
    <property type="component" value="Unassembled WGS sequence"/>
</dbReference>
<evidence type="ECO:0000313" key="3">
    <source>
        <dbReference type="Proteomes" id="UP001310594"/>
    </source>
</evidence>
<proteinExistence type="predicted"/>
<dbReference type="EMBL" id="JAVRQU010000006">
    <property type="protein sequence ID" value="KAK5701490.1"/>
    <property type="molecule type" value="Genomic_DNA"/>
</dbReference>
<feature type="region of interest" description="Disordered" evidence="1">
    <location>
        <begin position="1"/>
        <end position="59"/>
    </location>
</feature>
<reference evidence="2" key="1">
    <citation type="submission" date="2023-08" db="EMBL/GenBank/DDBJ databases">
        <title>Black Yeasts Isolated from many extreme environments.</title>
        <authorList>
            <person name="Coleine C."/>
            <person name="Stajich J.E."/>
            <person name="Selbmann L."/>
        </authorList>
    </citation>
    <scope>NUCLEOTIDE SEQUENCE</scope>
    <source>
        <strain evidence="2">CCFEE 5810</strain>
    </source>
</reference>
<name>A0AAN7WAD5_9PEZI</name>
<organism evidence="2 3">
    <name type="scientific">Elasticomyces elasticus</name>
    <dbReference type="NCBI Taxonomy" id="574655"/>
    <lineage>
        <taxon>Eukaryota</taxon>
        <taxon>Fungi</taxon>
        <taxon>Dikarya</taxon>
        <taxon>Ascomycota</taxon>
        <taxon>Pezizomycotina</taxon>
        <taxon>Dothideomycetes</taxon>
        <taxon>Dothideomycetidae</taxon>
        <taxon>Mycosphaerellales</taxon>
        <taxon>Teratosphaeriaceae</taxon>
        <taxon>Elasticomyces</taxon>
    </lineage>
</organism>